<evidence type="ECO:0000256" key="7">
    <source>
        <dbReference type="ARBA" id="ARBA00023180"/>
    </source>
</evidence>
<feature type="region of interest" description="Disordered" evidence="9">
    <location>
        <begin position="212"/>
        <end position="273"/>
    </location>
</feature>
<dbReference type="EMBL" id="JAWJWE010000002">
    <property type="protein sequence ID" value="KAK6643607.1"/>
    <property type="molecule type" value="Genomic_DNA"/>
</dbReference>
<dbReference type="SMART" id="SM00409">
    <property type="entry name" value="IG"/>
    <property type="match status" value="2"/>
</dbReference>
<dbReference type="InterPro" id="IPR003598">
    <property type="entry name" value="Ig_sub2"/>
</dbReference>
<dbReference type="PANTHER" id="PTHR12231">
    <property type="entry name" value="CTX-RELATED TYPE I TRANSMEMBRANE PROTEIN"/>
    <property type="match status" value="1"/>
</dbReference>
<dbReference type="FunFam" id="2.60.40.10:FF:000328">
    <property type="entry name" value="CLUMA_CG000981, isoform A"/>
    <property type="match status" value="1"/>
</dbReference>
<dbReference type="SUPFAM" id="SSF48726">
    <property type="entry name" value="Immunoglobulin"/>
    <property type="match status" value="2"/>
</dbReference>
<evidence type="ECO:0000256" key="1">
    <source>
        <dbReference type="ARBA" id="ARBA00004236"/>
    </source>
</evidence>
<dbReference type="InterPro" id="IPR013098">
    <property type="entry name" value="Ig_I-set"/>
</dbReference>
<dbReference type="InterPro" id="IPR051170">
    <property type="entry name" value="Neural/epithelial_adhesion"/>
</dbReference>
<proteinExistence type="predicted"/>
<feature type="domain" description="Ig-like" evidence="10">
    <location>
        <begin position="111"/>
        <end position="205"/>
    </location>
</feature>
<dbReference type="Proteomes" id="UP001372834">
    <property type="component" value="Unassembled WGS sequence"/>
</dbReference>
<dbReference type="InterPro" id="IPR013783">
    <property type="entry name" value="Ig-like_fold"/>
</dbReference>
<feature type="compositionally biased region" description="Basic residues" evidence="9">
    <location>
        <begin position="224"/>
        <end position="240"/>
    </location>
</feature>
<keyword evidence="4" id="KW-0677">Repeat</keyword>
<evidence type="ECO:0000256" key="9">
    <source>
        <dbReference type="SAM" id="MobiDB-lite"/>
    </source>
</evidence>
<organism evidence="11 12">
    <name type="scientific">Polyplax serrata</name>
    <name type="common">Common mouse louse</name>
    <dbReference type="NCBI Taxonomy" id="468196"/>
    <lineage>
        <taxon>Eukaryota</taxon>
        <taxon>Metazoa</taxon>
        <taxon>Ecdysozoa</taxon>
        <taxon>Arthropoda</taxon>
        <taxon>Hexapoda</taxon>
        <taxon>Insecta</taxon>
        <taxon>Pterygota</taxon>
        <taxon>Neoptera</taxon>
        <taxon>Paraneoptera</taxon>
        <taxon>Psocodea</taxon>
        <taxon>Troctomorpha</taxon>
        <taxon>Phthiraptera</taxon>
        <taxon>Anoplura</taxon>
        <taxon>Polyplacidae</taxon>
        <taxon>Polyplax</taxon>
    </lineage>
</organism>
<dbReference type="GO" id="GO:0005886">
    <property type="term" value="C:plasma membrane"/>
    <property type="evidence" value="ECO:0007669"/>
    <property type="project" value="UniProtKB-SubCell"/>
</dbReference>
<sequence>MGHLEIVVPPDIISDESSDNGVALEGGSVRLRCKATGVPDPTVQWRREDSKNIVLRHEGGREKTVERIIKGDILSLTNVQRSDIGIYLCIASNGVPPSVSKRFMIQVHFQPSIQVTNQLVAAPVGSDVILQCYVEASPKAMNSWYKEKGEKLMGDVKYALTEQPVSEYGLMMNLTIRSIEKRDLGAYMCSSSNALGTASGAVRLQEIYMPPKTTISPKSNNNIHLHHKPTHSPKKSKAKSRKEDSSGAIGIGSSAGAGATSSTTIEPKSFQTINPSLSRPPFWVIEEETSGGSSIKNFHCLPLLSLAGLIALLWLPGHLCATQRRYLPV</sequence>
<keyword evidence="3" id="KW-0732">Signal</keyword>
<dbReference type="SMART" id="SM00408">
    <property type="entry name" value="IGc2"/>
    <property type="match status" value="2"/>
</dbReference>
<comment type="caution">
    <text evidence="11">The sequence shown here is derived from an EMBL/GenBank/DDBJ whole genome shotgun (WGS) entry which is preliminary data.</text>
</comment>
<evidence type="ECO:0000256" key="5">
    <source>
        <dbReference type="ARBA" id="ARBA00023136"/>
    </source>
</evidence>
<dbReference type="InterPro" id="IPR036179">
    <property type="entry name" value="Ig-like_dom_sf"/>
</dbReference>
<evidence type="ECO:0000256" key="3">
    <source>
        <dbReference type="ARBA" id="ARBA00022729"/>
    </source>
</evidence>
<evidence type="ECO:0000313" key="11">
    <source>
        <dbReference type="EMBL" id="KAK6643607.1"/>
    </source>
</evidence>
<feature type="domain" description="Ig-like" evidence="10">
    <location>
        <begin position="10"/>
        <end position="100"/>
    </location>
</feature>
<keyword evidence="8" id="KW-0393">Immunoglobulin domain</keyword>
<dbReference type="InterPro" id="IPR007110">
    <property type="entry name" value="Ig-like_dom"/>
</dbReference>
<dbReference type="Pfam" id="PF07679">
    <property type="entry name" value="I-set"/>
    <property type="match status" value="1"/>
</dbReference>
<name>A0AAN8SBQ7_POLSC</name>
<accession>A0AAN8SBQ7</accession>
<protein>
    <recommendedName>
        <fullName evidence="10">Ig-like domain-containing protein</fullName>
    </recommendedName>
</protein>
<feature type="compositionally biased region" description="Low complexity" evidence="9">
    <location>
        <begin position="256"/>
        <end position="265"/>
    </location>
</feature>
<reference evidence="11 12" key="1">
    <citation type="submission" date="2023-10" db="EMBL/GenBank/DDBJ databases">
        <title>Genomes of two closely related lineages of the louse Polyplax serrata with different host specificities.</title>
        <authorList>
            <person name="Martinu J."/>
            <person name="Tarabai H."/>
            <person name="Stefka J."/>
            <person name="Hypsa V."/>
        </authorList>
    </citation>
    <scope>NUCLEOTIDE SEQUENCE [LARGE SCALE GENOMIC DNA]</scope>
    <source>
        <strain evidence="11">HR10_N</strain>
    </source>
</reference>
<dbReference type="PANTHER" id="PTHR12231:SF265">
    <property type="entry name" value="DPR-INTERACTING PROTEIN LAMBDA"/>
    <property type="match status" value="1"/>
</dbReference>
<evidence type="ECO:0000256" key="8">
    <source>
        <dbReference type="ARBA" id="ARBA00023319"/>
    </source>
</evidence>
<feature type="compositionally biased region" description="Polar residues" evidence="9">
    <location>
        <begin position="213"/>
        <end position="223"/>
    </location>
</feature>
<keyword evidence="2" id="KW-1003">Cell membrane</keyword>
<dbReference type="GO" id="GO:0043005">
    <property type="term" value="C:neuron projection"/>
    <property type="evidence" value="ECO:0007669"/>
    <property type="project" value="TreeGrafter"/>
</dbReference>
<evidence type="ECO:0000256" key="6">
    <source>
        <dbReference type="ARBA" id="ARBA00023157"/>
    </source>
</evidence>
<evidence type="ECO:0000256" key="2">
    <source>
        <dbReference type="ARBA" id="ARBA00022475"/>
    </source>
</evidence>
<evidence type="ECO:0000259" key="10">
    <source>
        <dbReference type="PROSITE" id="PS50835"/>
    </source>
</evidence>
<dbReference type="AlphaFoldDB" id="A0AAN8SBQ7"/>
<dbReference type="Gene3D" id="2.60.40.10">
    <property type="entry name" value="Immunoglobulins"/>
    <property type="match status" value="2"/>
</dbReference>
<dbReference type="Pfam" id="PF13927">
    <property type="entry name" value="Ig_3"/>
    <property type="match status" value="1"/>
</dbReference>
<keyword evidence="5" id="KW-0472">Membrane</keyword>
<keyword evidence="6" id="KW-1015">Disulfide bond</keyword>
<dbReference type="PROSITE" id="PS50835">
    <property type="entry name" value="IG_LIKE"/>
    <property type="match status" value="2"/>
</dbReference>
<comment type="subcellular location">
    <subcellularLocation>
        <location evidence="1">Cell membrane</location>
    </subcellularLocation>
</comment>
<keyword evidence="7" id="KW-0325">Glycoprotein</keyword>
<evidence type="ECO:0000256" key="4">
    <source>
        <dbReference type="ARBA" id="ARBA00022737"/>
    </source>
</evidence>
<gene>
    <name evidence="11" type="ORF">RUM43_005117</name>
</gene>
<evidence type="ECO:0000313" key="12">
    <source>
        <dbReference type="Proteomes" id="UP001372834"/>
    </source>
</evidence>
<dbReference type="InterPro" id="IPR003599">
    <property type="entry name" value="Ig_sub"/>
</dbReference>